<organism evidence="1">
    <name type="scientific">marine sediment metagenome</name>
    <dbReference type="NCBI Taxonomy" id="412755"/>
    <lineage>
        <taxon>unclassified sequences</taxon>
        <taxon>metagenomes</taxon>
        <taxon>ecological metagenomes</taxon>
    </lineage>
</organism>
<sequence>MSEEFEGNVPDIKIQSLKRSFFAYNCRDTGKTLTHPCANYTPLSDKCFDCIGFNKRFTKYFNDSNRCKCGWIIDFGYFMIIFLLDKAGLLPEDFKIMCCKCYNNKKTVNLISITWEWSEL</sequence>
<dbReference type="AlphaFoldDB" id="A0A0F9Q2M6"/>
<comment type="caution">
    <text evidence="1">The sequence shown here is derived from an EMBL/GenBank/DDBJ whole genome shotgun (WGS) entry which is preliminary data.</text>
</comment>
<name>A0A0F9Q2M6_9ZZZZ</name>
<gene>
    <name evidence="1" type="ORF">LCGC14_0770500</name>
</gene>
<accession>A0A0F9Q2M6</accession>
<proteinExistence type="predicted"/>
<reference evidence="1" key="1">
    <citation type="journal article" date="2015" name="Nature">
        <title>Complex archaea that bridge the gap between prokaryotes and eukaryotes.</title>
        <authorList>
            <person name="Spang A."/>
            <person name="Saw J.H."/>
            <person name="Jorgensen S.L."/>
            <person name="Zaremba-Niedzwiedzka K."/>
            <person name="Martijn J."/>
            <person name="Lind A.E."/>
            <person name="van Eijk R."/>
            <person name="Schleper C."/>
            <person name="Guy L."/>
            <person name="Ettema T.J."/>
        </authorList>
    </citation>
    <scope>NUCLEOTIDE SEQUENCE</scope>
</reference>
<protein>
    <submittedName>
        <fullName evidence="1">Uncharacterized protein</fullName>
    </submittedName>
</protein>
<dbReference type="EMBL" id="LAZR01001945">
    <property type="protein sequence ID" value="KKN36744.1"/>
    <property type="molecule type" value="Genomic_DNA"/>
</dbReference>
<evidence type="ECO:0000313" key="1">
    <source>
        <dbReference type="EMBL" id="KKN36744.1"/>
    </source>
</evidence>